<organism evidence="1 2">
    <name type="scientific">Streptomyces albireticuli</name>
    <dbReference type="NCBI Taxonomy" id="1940"/>
    <lineage>
        <taxon>Bacteria</taxon>
        <taxon>Bacillati</taxon>
        <taxon>Actinomycetota</taxon>
        <taxon>Actinomycetes</taxon>
        <taxon>Kitasatosporales</taxon>
        <taxon>Streptomycetaceae</taxon>
        <taxon>Streptomyces</taxon>
    </lineage>
</organism>
<proteinExistence type="predicted"/>
<accession>A0A1Z2KVN8</accession>
<protein>
    <submittedName>
        <fullName evidence="1">Uncharacterized protein</fullName>
    </submittedName>
</protein>
<dbReference type="AlphaFoldDB" id="A0A1Z2KVN8"/>
<reference evidence="1 2" key="1">
    <citation type="submission" date="2017-06" db="EMBL/GenBank/DDBJ databases">
        <title>Streptomyces albireticuli Genome sequencing and assembly.</title>
        <authorList>
            <person name="Wang Y."/>
            <person name="Du B."/>
            <person name="Ding Y."/>
            <person name="Liu H."/>
            <person name="Hou Q."/>
            <person name="Liu K."/>
            <person name="Yao L."/>
            <person name="Wang C."/>
        </authorList>
    </citation>
    <scope>NUCLEOTIDE SEQUENCE [LARGE SCALE GENOMIC DNA]</scope>
    <source>
        <strain evidence="1 2">MDJK11</strain>
    </source>
</reference>
<evidence type="ECO:0000313" key="1">
    <source>
        <dbReference type="EMBL" id="ARZ66080.1"/>
    </source>
</evidence>
<gene>
    <name evidence="1" type="ORF">SMD11_0414</name>
</gene>
<dbReference type="Proteomes" id="UP000195755">
    <property type="component" value="Chromosome"/>
</dbReference>
<name>A0A1Z2KVN8_9ACTN</name>
<dbReference type="KEGG" id="salj:SMD11_0414"/>
<sequence>MTDGGAWPVRLSPAVARALAVLPAHVQEMVRDLAGIAARAPWGFVQWDIADAEGEDIRAASVGPLTLVYFINRAGRRLYVIDLVWLG</sequence>
<dbReference type="EMBL" id="CP021744">
    <property type="protein sequence ID" value="ARZ66080.1"/>
    <property type="molecule type" value="Genomic_DNA"/>
</dbReference>
<evidence type="ECO:0000313" key="2">
    <source>
        <dbReference type="Proteomes" id="UP000195755"/>
    </source>
</evidence>